<reference evidence="5" key="1">
    <citation type="journal article" date="2015" name="PLoS Genet.">
        <title>Genome Sequence and Transcriptome Analyses of Chrysochromulina tobin: Metabolic Tools for Enhanced Algal Fitness in the Prominent Order Prymnesiales (Haptophyceae).</title>
        <authorList>
            <person name="Hovde B.T."/>
            <person name="Deodato C.R."/>
            <person name="Hunsperger H.M."/>
            <person name="Ryken S.A."/>
            <person name="Yost W."/>
            <person name="Jha R.K."/>
            <person name="Patterson J."/>
            <person name="Monnat R.J. Jr."/>
            <person name="Barlow S.B."/>
            <person name="Starkenburg S.R."/>
            <person name="Cattolico R.A."/>
        </authorList>
    </citation>
    <scope>NUCLEOTIDE SEQUENCE</scope>
    <source>
        <strain evidence="5">CCMP291</strain>
    </source>
</reference>
<evidence type="ECO:0000313" key="5">
    <source>
        <dbReference type="Proteomes" id="UP000037460"/>
    </source>
</evidence>
<gene>
    <name evidence="4" type="ORF">Ctob_000272</name>
</gene>
<evidence type="ECO:0000256" key="1">
    <source>
        <dbReference type="ARBA" id="ARBA00022676"/>
    </source>
</evidence>
<dbReference type="Gene3D" id="3.40.50.2000">
    <property type="entry name" value="Glycogen Phosphorylase B"/>
    <property type="match status" value="1"/>
</dbReference>
<dbReference type="EMBL" id="JWZX01003325">
    <property type="protein sequence ID" value="KOO21893.1"/>
    <property type="molecule type" value="Genomic_DNA"/>
</dbReference>
<evidence type="ECO:0000259" key="3">
    <source>
        <dbReference type="Pfam" id="PF00534"/>
    </source>
</evidence>
<dbReference type="AlphaFoldDB" id="A0A0M0J6N7"/>
<evidence type="ECO:0000256" key="2">
    <source>
        <dbReference type="ARBA" id="ARBA00022679"/>
    </source>
</evidence>
<dbReference type="InterPro" id="IPR027054">
    <property type="entry name" value="ALG2"/>
</dbReference>
<keyword evidence="5" id="KW-1185">Reference proteome</keyword>
<dbReference type="Pfam" id="PF00534">
    <property type="entry name" value="Glycos_transf_1"/>
    <property type="match status" value="1"/>
</dbReference>
<protein>
    <submittedName>
        <fullName evidence="4">Alpha-1,3-mannosyltransferase alg2</fullName>
    </submittedName>
</protein>
<proteinExistence type="predicted"/>
<evidence type="ECO:0000313" key="4">
    <source>
        <dbReference type="EMBL" id="KOO21893.1"/>
    </source>
</evidence>
<dbReference type="SUPFAM" id="SSF53756">
    <property type="entry name" value="UDP-Glycosyltransferase/glycogen phosphorylase"/>
    <property type="match status" value="1"/>
</dbReference>
<comment type="caution">
    <text evidence="4">The sequence shown here is derived from an EMBL/GenBank/DDBJ whole genome shotgun (WGS) entry which is preliminary data.</text>
</comment>
<dbReference type="PANTHER" id="PTHR45918">
    <property type="entry name" value="ALPHA-1,3/1,6-MANNOSYLTRANSFERASE ALG2"/>
    <property type="match status" value="1"/>
</dbReference>
<keyword evidence="1 4" id="KW-0328">Glycosyltransferase</keyword>
<dbReference type="GO" id="GO:0012505">
    <property type="term" value="C:endomembrane system"/>
    <property type="evidence" value="ECO:0007669"/>
    <property type="project" value="TreeGrafter"/>
</dbReference>
<dbReference type="OrthoDB" id="448893at2759"/>
<dbReference type="GO" id="GO:0004378">
    <property type="term" value="F:GDP-Man:Man(1)GlcNAc(2)-PP-Dol alpha-1,3-mannosyltransferase activity"/>
    <property type="evidence" value="ECO:0007669"/>
    <property type="project" value="InterPro"/>
</dbReference>
<dbReference type="Proteomes" id="UP000037460">
    <property type="component" value="Unassembled WGS sequence"/>
</dbReference>
<dbReference type="PANTHER" id="PTHR45918:SF1">
    <property type="entry name" value="ALPHA-1,3_1,6-MANNOSYLTRANSFERASE ALG2"/>
    <property type="match status" value="1"/>
</dbReference>
<organism evidence="4 5">
    <name type="scientific">Chrysochromulina tobinii</name>
    <dbReference type="NCBI Taxonomy" id="1460289"/>
    <lineage>
        <taxon>Eukaryota</taxon>
        <taxon>Haptista</taxon>
        <taxon>Haptophyta</taxon>
        <taxon>Prymnesiophyceae</taxon>
        <taxon>Prymnesiales</taxon>
        <taxon>Chrysochromulinaceae</taxon>
        <taxon>Chrysochromulina</taxon>
    </lineage>
</organism>
<accession>A0A0M0J6N7</accession>
<name>A0A0M0J6N7_9EUKA</name>
<sequence length="182" mass="19626">MAKGPTAVASAAGEAGARLTKLTKLVSINRFERGWDGRLQEQVDYLAELEALVRDAGLTDAVEFRRNVSDDERRELLESCAAVVYTPSFEHFGIVPLEAMAAARPVIAVGLGGPCESVVHGHTGWLCEPTAAAFADAFDEVRRLHASCMLEARGAEARAHVEANFGLQRFGQLLEAHLKALV</sequence>
<keyword evidence="2 4" id="KW-0808">Transferase</keyword>
<feature type="domain" description="Glycosyl transferase family 1" evidence="3">
    <location>
        <begin position="44"/>
        <end position="141"/>
    </location>
</feature>
<dbReference type="InterPro" id="IPR001296">
    <property type="entry name" value="Glyco_trans_1"/>
</dbReference>